<proteinExistence type="predicted"/>
<dbReference type="Proteomes" id="UP000614200">
    <property type="component" value="Unassembled WGS sequence"/>
</dbReference>
<evidence type="ECO:0000313" key="3">
    <source>
        <dbReference type="Proteomes" id="UP000614200"/>
    </source>
</evidence>
<protein>
    <recommendedName>
        <fullName evidence="4">Flp pilus-assembly TadG-like N-terminal domain-containing protein</fullName>
    </recommendedName>
</protein>
<name>A0ABR9ZPB5_9FIRM</name>
<evidence type="ECO:0008006" key="4">
    <source>
        <dbReference type="Google" id="ProtNLM"/>
    </source>
</evidence>
<organism evidence="2 3">
    <name type="scientific">Fusibacter ferrireducens</name>
    <dbReference type="NCBI Taxonomy" id="2785058"/>
    <lineage>
        <taxon>Bacteria</taxon>
        <taxon>Bacillati</taxon>
        <taxon>Bacillota</taxon>
        <taxon>Clostridia</taxon>
        <taxon>Eubacteriales</taxon>
        <taxon>Eubacteriales Family XII. Incertae Sedis</taxon>
        <taxon>Fusibacter</taxon>
    </lineage>
</organism>
<dbReference type="EMBL" id="JADKNH010000002">
    <property type="protein sequence ID" value="MBF4692279.1"/>
    <property type="molecule type" value="Genomic_DNA"/>
</dbReference>
<sequence>MSQVIKILKNKQGNAALYAIVVALCLILLFTVISEYFRLQMIASGVRDALQSSVIAIATENYDEVYNGLREGYSGGYQRNETGSWEERVDSGAVFMKLSNKLGLINGTKYSGGYLEYRLYDLDVQINNAPFATRDNDNRFESEAWVTLLVPLSFGWEHLPPMKIRLKVNAGYSPKF</sequence>
<evidence type="ECO:0000256" key="1">
    <source>
        <dbReference type="SAM" id="Phobius"/>
    </source>
</evidence>
<keyword evidence="1" id="KW-0472">Membrane</keyword>
<keyword evidence="3" id="KW-1185">Reference proteome</keyword>
<gene>
    <name evidence="2" type="ORF">ISU02_04090</name>
</gene>
<accession>A0ABR9ZPB5</accession>
<comment type="caution">
    <text evidence="2">The sequence shown here is derived from an EMBL/GenBank/DDBJ whole genome shotgun (WGS) entry which is preliminary data.</text>
</comment>
<feature type="transmembrane region" description="Helical" evidence="1">
    <location>
        <begin position="15"/>
        <end position="37"/>
    </location>
</feature>
<evidence type="ECO:0000313" key="2">
    <source>
        <dbReference type="EMBL" id="MBF4692279.1"/>
    </source>
</evidence>
<keyword evidence="1" id="KW-1133">Transmembrane helix</keyword>
<reference evidence="2 3" key="1">
    <citation type="submission" date="2020-11" db="EMBL/GenBank/DDBJ databases">
        <title>Fusibacter basophilias sp. nov.</title>
        <authorList>
            <person name="Qiu D."/>
        </authorList>
    </citation>
    <scope>NUCLEOTIDE SEQUENCE [LARGE SCALE GENOMIC DNA]</scope>
    <source>
        <strain evidence="2 3">Q10-2</strain>
    </source>
</reference>
<keyword evidence="1" id="KW-0812">Transmembrane</keyword>